<dbReference type="CDD" id="cd00082">
    <property type="entry name" value="HisKA"/>
    <property type="match status" value="1"/>
</dbReference>
<evidence type="ECO:0000313" key="15">
    <source>
        <dbReference type="Proteomes" id="UP000027432"/>
    </source>
</evidence>
<dbReference type="SUPFAM" id="SSF55874">
    <property type="entry name" value="ATPase domain of HSP90 chaperone/DNA topoisomerase II/histidine kinase"/>
    <property type="match status" value="1"/>
</dbReference>
<dbReference type="Pfam" id="PF00512">
    <property type="entry name" value="HisKA"/>
    <property type="match status" value="1"/>
</dbReference>
<dbReference type="InterPro" id="IPR003660">
    <property type="entry name" value="HAMP_dom"/>
</dbReference>
<dbReference type="SMART" id="SM00304">
    <property type="entry name" value="HAMP"/>
    <property type="match status" value="1"/>
</dbReference>
<evidence type="ECO:0000313" key="14">
    <source>
        <dbReference type="EMBL" id="KEO55037.1"/>
    </source>
</evidence>
<evidence type="ECO:0000256" key="6">
    <source>
        <dbReference type="ARBA" id="ARBA00022692"/>
    </source>
</evidence>
<evidence type="ECO:0000256" key="5">
    <source>
        <dbReference type="ARBA" id="ARBA00022679"/>
    </source>
</evidence>
<gene>
    <name evidence="14" type="ORF">TP2_16705</name>
</gene>
<dbReference type="PANTHER" id="PTHR45436">
    <property type="entry name" value="SENSOR HISTIDINE KINASE YKOH"/>
    <property type="match status" value="1"/>
</dbReference>
<dbReference type="GO" id="GO:0005886">
    <property type="term" value="C:plasma membrane"/>
    <property type="evidence" value="ECO:0007669"/>
    <property type="project" value="TreeGrafter"/>
</dbReference>
<dbReference type="PRINTS" id="PR00344">
    <property type="entry name" value="BCTRLSENSOR"/>
</dbReference>
<keyword evidence="10 11" id="KW-0472">Membrane</keyword>
<dbReference type="SMART" id="SM00387">
    <property type="entry name" value="HATPase_c"/>
    <property type="match status" value="1"/>
</dbReference>
<feature type="domain" description="HAMP" evidence="13">
    <location>
        <begin position="173"/>
        <end position="228"/>
    </location>
</feature>
<keyword evidence="9" id="KW-0902">Two-component regulatory system</keyword>
<dbReference type="GO" id="GO:0000155">
    <property type="term" value="F:phosphorelay sensor kinase activity"/>
    <property type="evidence" value="ECO:0007669"/>
    <property type="project" value="InterPro"/>
</dbReference>
<dbReference type="PROSITE" id="PS50885">
    <property type="entry name" value="HAMP"/>
    <property type="match status" value="1"/>
</dbReference>
<dbReference type="SUPFAM" id="SSF47384">
    <property type="entry name" value="Homodimeric domain of signal transducing histidine kinase"/>
    <property type="match status" value="1"/>
</dbReference>
<evidence type="ECO:0000256" key="3">
    <source>
        <dbReference type="ARBA" id="ARBA00012438"/>
    </source>
</evidence>
<evidence type="ECO:0000256" key="4">
    <source>
        <dbReference type="ARBA" id="ARBA00022553"/>
    </source>
</evidence>
<comment type="subcellular location">
    <subcellularLocation>
        <location evidence="2">Membrane</location>
    </subcellularLocation>
</comment>
<dbReference type="InterPro" id="IPR050428">
    <property type="entry name" value="TCS_sensor_his_kinase"/>
</dbReference>
<dbReference type="STRING" id="1353537.TP2_16705"/>
<dbReference type="Gene3D" id="6.10.340.10">
    <property type="match status" value="1"/>
</dbReference>
<dbReference type="Pfam" id="PF02518">
    <property type="entry name" value="HATPase_c"/>
    <property type="match status" value="1"/>
</dbReference>
<evidence type="ECO:0000256" key="2">
    <source>
        <dbReference type="ARBA" id="ARBA00004370"/>
    </source>
</evidence>
<evidence type="ECO:0000259" key="12">
    <source>
        <dbReference type="PROSITE" id="PS50109"/>
    </source>
</evidence>
<comment type="caution">
    <text evidence="14">The sequence shown here is derived from an EMBL/GenBank/DDBJ whole genome shotgun (WGS) entry which is preliminary data.</text>
</comment>
<dbReference type="eggNOG" id="COG2205">
    <property type="taxonomic scope" value="Bacteria"/>
</dbReference>
<dbReference type="InterPro" id="IPR036097">
    <property type="entry name" value="HisK_dim/P_sf"/>
</dbReference>
<sequence>MQMALSLSALFVVSAVVAGVVAWVVMGDELRSRLYDDARVQAEALAAELSRGGPEELRRQIGTIAAFGEDHGTLYAFVPAAGSAPVGNMALSQPFSGPRQLEAGRDMVLAHDPGDQQGEIYFAWGLRTPAGWVVVARDSQWITDSQEVLVQSIAWGLGVALVATVLLAFAIGRRDARRVAEINRVLASVAQGDLAARYLEDARATGDDLSEVASGLNRMLERLQTNVERLAQVSADIAHDLRSPLTRLRLRLQPQALRDGLPEDTRAAIAASLESLDAIAASFDAILQLSQIETGNMALEACPADLRDIARDVHEMLLPVAEESGHGLELSLPQVPVRAEVNAELVSQALVNLIDNALRHTPPGTRIDFGLAQENGRVRLSVCDNGPGIPAQERDKVTQRFYRLDRSRNRPGTGLGLSLVAAIARLHGGQLELTDNAPGLCAHIRL</sequence>
<dbReference type="Proteomes" id="UP000027432">
    <property type="component" value="Unassembled WGS sequence"/>
</dbReference>
<proteinExistence type="predicted"/>
<organism evidence="14 15">
    <name type="scientific">Thioclava pacifica DSM 10166</name>
    <dbReference type="NCBI Taxonomy" id="1353537"/>
    <lineage>
        <taxon>Bacteria</taxon>
        <taxon>Pseudomonadati</taxon>
        <taxon>Pseudomonadota</taxon>
        <taxon>Alphaproteobacteria</taxon>
        <taxon>Rhodobacterales</taxon>
        <taxon>Paracoccaceae</taxon>
        <taxon>Thioclava</taxon>
    </lineage>
</organism>
<reference evidence="14 15" key="1">
    <citation type="submission" date="2013-07" db="EMBL/GenBank/DDBJ databases">
        <title>Thioclava pacifica DSM 10166 Genome Sequencing.</title>
        <authorList>
            <person name="Lai Q."/>
            <person name="Shao Z."/>
        </authorList>
    </citation>
    <scope>NUCLEOTIDE SEQUENCE [LARGE SCALE GENOMIC DNA]</scope>
    <source>
        <strain evidence="14 15">DSM 10166</strain>
    </source>
</reference>
<evidence type="ECO:0000256" key="9">
    <source>
        <dbReference type="ARBA" id="ARBA00023012"/>
    </source>
</evidence>
<keyword evidence="4" id="KW-0597">Phosphoprotein</keyword>
<dbReference type="InterPro" id="IPR036890">
    <property type="entry name" value="HATPase_C_sf"/>
</dbReference>
<evidence type="ECO:0000256" key="11">
    <source>
        <dbReference type="SAM" id="Phobius"/>
    </source>
</evidence>
<dbReference type="EMBL" id="AUND01000005">
    <property type="protein sequence ID" value="KEO55037.1"/>
    <property type="molecule type" value="Genomic_DNA"/>
</dbReference>
<dbReference type="PANTHER" id="PTHR45436:SF8">
    <property type="entry name" value="HISTIDINE KINASE"/>
    <property type="match status" value="1"/>
</dbReference>
<keyword evidence="5" id="KW-0808">Transferase</keyword>
<dbReference type="InterPro" id="IPR003661">
    <property type="entry name" value="HisK_dim/P_dom"/>
</dbReference>
<dbReference type="AlphaFoldDB" id="A0A074K094"/>
<keyword evidence="15" id="KW-1185">Reference proteome</keyword>
<evidence type="ECO:0000259" key="13">
    <source>
        <dbReference type="PROSITE" id="PS50885"/>
    </source>
</evidence>
<dbReference type="PROSITE" id="PS50109">
    <property type="entry name" value="HIS_KIN"/>
    <property type="match status" value="1"/>
</dbReference>
<name>A0A074K094_9RHOB</name>
<evidence type="ECO:0000256" key="1">
    <source>
        <dbReference type="ARBA" id="ARBA00000085"/>
    </source>
</evidence>
<evidence type="ECO:0000256" key="10">
    <source>
        <dbReference type="ARBA" id="ARBA00023136"/>
    </source>
</evidence>
<dbReference type="InterPro" id="IPR004358">
    <property type="entry name" value="Sig_transdc_His_kin-like_C"/>
</dbReference>
<comment type="catalytic activity">
    <reaction evidence="1">
        <text>ATP + protein L-histidine = ADP + protein N-phospho-L-histidine.</text>
        <dbReference type="EC" id="2.7.13.3"/>
    </reaction>
</comment>
<keyword evidence="7" id="KW-0418">Kinase</keyword>
<feature type="domain" description="Histidine kinase" evidence="12">
    <location>
        <begin position="236"/>
        <end position="446"/>
    </location>
</feature>
<feature type="transmembrane region" description="Helical" evidence="11">
    <location>
        <begin position="153"/>
        <end position="172"/>
    </location>
</feature>
<accession>A0A074K094</accession>
<dbReference type="Gene3D" id="1.10.287.130">
    <property type="match status" value="1"/>
</dbReference>
<dbReference type="SMART" id="SM00388">
    <property type="entry name" value="HisKA"/>
    <property type="match status" value="1"/>
</dbReference>
<keyword evidence="6 11" id="KW-0812">Transmembrane</keyword>
<protein>
    <recommendedName>
        <fullName evidence="3">histidine kinase</fullName>
        <ecNumber evidence="3">2.7.13.3</ecNumber>
    </recommendedName>
</protein>
<dbReference type="InterPro" id="IPR005467">
    <property type="entry name" value="His_kinase_dom"/>
</dbReference>
<evidence type="ECO:0000256" key="7">
    <source>
        <dbReference type="ARBA" id="ARBA00022777"/>
    </source>
</evidence>
<dbReference type="Gene3D" id="3.30.565.10">
    <property type="entry name" value="Histidine kinase-like ATPase, C-terminal domain"/>
    <property type="match status" value="1"/>
</dbReference>
<dbReference type="CDD" id="cd00075">
    <property type="entry name" value="HATPase"/>
    <property type="match status" value="1"/>
</dbReference>
<dbReference type="InterPro" id="IPR003594">
    <property type="entry name" value="HATPase_dom"/>
</dbReference>
<keyword evidence="8 11" id="KW-1133">Transmembrane helix</keyword>
<evidence type="ECO:0000256" key="8">
    <source>
        <dbReference type="ARBA" id="ARBA00022989"/>
    </source>
</evidence>
<dbReference type="EC" id="2.7.13.3" evidence="3"/>